<evidence type="ECO:0000259" key="5">
    <source>
        <dbReference type="Pfam" id="PF13458"/>
    </source>
</evidence>
<dbReference type="AlphaFoldDB" id="A0A4R7C8K5"/>
<evidence type="ECO:0000313" key="6">
    <source>
        <dbReference type="EMBL" id="TDR94583.1"/>
    </source>
</evidence>
<dbReference type="PANTHER" id="PTHR30483:SF6">
    <property type="entry name" value="PERIPLASMIC BINDING PROTEIN OF ABC TRANSPORTER FOR NATURAL AMINO ACIDS"/>
    <property type="match status" value="1"/>
</dbReference>
<dbReference type="InterPro" id="IPR028081">
    <property type="entry name" value="Leu-bd"/>
</dbReference>
<keyword evidence="3" id="KW-0029">Amino-acid transport</keyword>
<organism evidence="6 7">
    <name type="scientific">Enterovirga rhinocerotis</name>
    <dbReference type="NCBI Taxonomy" id="1339210"/>
    <lineage>
        <taxon>Bacteria</taxon>
        <taxon>Pseudomonadati</taxon>
        <taxon>Pseudomonadota</taxon>
        <taxon>Alphaproteobacteria</taxon>
        <taxon>Hyphomicrobiales</taxon>
        <taxon>Methylobacteriaceae</taxon>
        <taxon>Enterovirga</taxon>
    </lineage>
</organism>
<dbReference type="SUPFAM" id="SSF53822">
    <property type="entry name" value="Periplasmic binding protein-like I"/>
    <property type="match status" value="1"/>
</dbReference>
<gene>
    <name evidence="6" type="ORF">EV668_1871</name>
</gene>
<feature type="signal peptide" evidence="4">
    <location>
        <begin position="1"/>
        <end position="24"/>
    </location>
</feature>
<dbReference type="InterPro" id="IPR028082">
    <property type="entry name" value="Peripla_BP_I"/>
</dbReference>
<keyword evidence="3" id="KW-0813">Transport</keyword>
<dbReference type="Gene3D" id="3.40.50.2300">
    <property type="match status" value="2"/>
</dbReference>
<dbReference type="CDD" id="cd06327">
    <property type="entry name" value="PBP1_SBP-like"/>
    <property type="match status" value="1"/>
</dbReference>
<proteinExistence type="inferred from homology"/>
<comment type="caution">
    <text evidence="6">The sequence shown here is derived from an EMBL/GenBank/DDBJ whole genome shotgun (WGS) entry which is preliminary data.</text>
</comment>
<accession>A0A4R7C8K5</accession>
<name>A0A4R7C8K5_9HYPH</name>
<sequence>MTSFRRWAALLAASAALLATPAQALDRPVKIGILNDQSGLYADLAGPGSVEAARLAIEDFGGSVLGRPVELVSADHQNKADIGAGIARLWFDKEGVDVIADFSNSAVGLAVQAIAKDKQKVTIVAAASSAFTGKACSPNSVQWVYTSRTNGYGLAKVLSARGADSWFLITVDYAFGHAFADEIRKAVTEARGKVAGEVRHPLATQDMSSYLLAAQASKAKVIALASAGSDMTTTVKQASEFGVAGGATIVTPIVFLTDVHAMGLKAAQGLQFLTAFYWDRDEASRAFAKRFYDRHKAMPTMTQAGIYSSVLHYLKAVKAAGTNDASAVMAKMREIPVSDAFAPKGFVREDGQMIHDMYLVEVKKPEESKGPWDYYKVLATVPGEEVFQRLSESECPLVKK</sequence>
<keyword evidence="2 4" id="KW-0732">Signal</keyword>
<evidence type="ECO:0000256" key="4">
    <source>
        <dbReference type="SAM" id="SignalP"/>
    </source>
</evidence>
<feature type="chain" id="PRO_5021019968" evidence="4">
    <location>
        <begin position="25"/>
        <end position="400"/>
    </location>
</feature>
<evidence type="ECO:0000256" key="1">
    <source>
        <dbReference type="ARBA" id="ARBA00010062"/>
    </source>
</evidence>
<dbReference type="EMBL" id="SNZR01000011">
    <property type="protein sequence ID" value="TDR94583.1"/>
    <property type="molecule type" value="Genomic_DNA"/>
</dbReference>
<dbReference type="GO" id="GO:0006865">
    <property type="term" value="P:amino acid transport"/>
    <property type="evidence" value="ECO:0007669"/>
    <property type="project" value="UniProtKB-KW"/>
</dbReference>
<comment type="similarity">
    <text evidence="1">Belongs to the leucine-binding protein family.</text>
</comment>
<keyword evidence="7" id="KW-1185">Reference proteome</keyword>
<dbReference type="Pfam" id="PF13458">
    <property type="entry name" value="Peripla_BP_6"/>
    <property type="match status" value="1"/>
</dbReference>
<evidence type="ECO:0000256" key="2">
    <source>
        <dbReference type="ARBA" id="ARBA00022729"/>
    </source>
</evidence>
<reference evidence="6 7" key="1">
    <citation type="submission" date="2019-03" db="EMBL/GenBank/DDBJ databases">
        <title>Genomic Encyclopedia of Type Strains, Phase IV (KMG-IV): sequencing the most valuable type-strain genomes for metagenomic binning, comparative biology and taxonomic classification.</title>
        <authorList>
            <person name="Goeker M."/>
        </authorList>
    </citation>
    <scope>NUCLEOTIDE SEQUENCE [LARGE SCALE GENOMIC DNA]</scope>
    <source>
        <strain evidence="6 7">DSM 25903</strain>
    </source>
</reference>
<dbReference type="PANTHER" id="PTHR30483">
    <property type="entry name" value="LEUCINE-SPECIFIC-BINDING PROTEIN"/>
    <property type="match status" value="1"/>
</dbReference>
<dbReference type="Proteomes" id="UP000295122">
    <property type="component" value="Unassembled WGS sequence"/>
</dbReference>
<feature type="domain" description="Leucine-binding protein" evidence="5">
    <location>
        <begin position="28"/>
        <end position="363"/>
    </location>
</feature>
<evidence type="ECO:0000313" key="7">
    <source>
        <dbReference type="Proteomes" id="UP000295122"/>
    </source>
</evidence>
<protein>
    <submittedName>
        <fullName evidence="6">Amino acid/amide ABC transporter substrate-binding protein (HAAT family)</fullName>
    </submittedName>
</protein>
<dbReference type="InterPro" id="IPR051010">
    <property type="entry name" value="BCAA_transport"/>
</dbReference>
<evidence type="ECO:0000256" key="3">
    <source>
        <dbReference type="ARBA" id="ARBA00022970"/>
    </source>
</evidence>